<reference evidence="1 2" key="1">
    <citation type="submission" date="2013-12" db="EMBL/GenBank/DDBJ databases">
        <authorList>
            <person name="Stott M."/>
        </authorList>
    </citation>
    <scope>NUCLEOTIDE SEQUENCE [LARGE SCALE GENOMIC DNA]</scope>
    <source>
        <strain evidence="1 2">K22</strain>
    </source>
</reference>
<sequence length="282" mass="29255">MNCLRCGAGLVEGAAFCGTCGAPVTTKVPSGGISLDADGQGVGLGYSYEILHQPAFSLAIVRLEPEQSILTEAGAMVAMSANVELQSQMRGGLLGALKRAVVGESAFISTFTARGGPGEVALAPGAPGDIAAIEMRNQTFLVQSSSYLASDAALAIDTRWGGAKSFFSGEGLFVLQVQGTGLLLVSSYGAIHRKRLAAGERYVVDTGHLVAWEATLQYTLRKAAAGFFRSFVSGEGIVAEFTGPGELLIQTRNLAALAGLLKPFFPSQSSSRGSAFDFDFGD</sequence>
<dbReference type="RefSeq" id="WP_083437667.1">
    <property type="nucleotide sequence ID" value="NZ_CBXV010000004.1"/>
</dbReference>
<proteinExistence type="predicted"/>
<dbReference type="OrthoDB" id="9779518at2"/>
<dbReference type="InterPro" id="IPR002838">
    <property type="entry name" value="AIM24"/>
</dbReference>
<dbReference type="Proteomes" id="UP000031518">
    <property type="component" value="Unassembled WGS sequence"/>
</dbReference>
<dbReference type="Gene3D" id="3.60.160.10">
    <property type="entry name" value="Mitochondrial biogenesis AIM24"/>
    <property type="match status" value="1"/>
</dbReference>
<organism evidence="1 2">
    <name type="scientific">Pyrinomonas methylaliphatogenes</name>
    <dbReference type="NCBI Taxonomy" id="454194"/>
    <lineage>
        <taxon>Bacteria</taxon>
        <taxon>Pseudomonadati</taxon>
        <taxon>Acidobacteriota</taxon>
        <taxon>Blastocatellia</taxon>
        <taxon>Blastocatellales</taxon>
        <taxon>Pyrinomonadaceae</taxon>
        <taxon>Pyrinomonas</taxon>
    </lineage>
</organism>
<dbReference type="PANTHER" id="PTHR43657">
    <property type="entry name" value="TRYPTOPHAN RNA-BINDING ATTENUATOR PROTEIN-LIKE PROTEIN"/>
    <property type="match status" value="1"/>
</dbReference>
<dbReference type="NCBIfam" id="TIGR00266">
    <property type="entry name" value="TIGR00266 family protein"/>
    <property type="match status" value="1"/>
</dbReference>
<dbReference type="STRING" id="454194.PYK22_01340"/>
<protein>
    <submittedName>
        <fullName evidence="1">TIGR00266 family protein</fullName>
    </submittedName>
</protein>
<evidence type="ECO:0000313" key="1">
    <source>
        <dbReference type="EMBL" id="CDM65342.1"/>
    </source>
</evidence>
<keyword evidence="2" id="KW-1185">Reference proteome</keyword>
<dbReference type="Pfam" id="PF01987">
    <property type="entry name" value="AIM24"/>
    <property type="match status" value="1"/>
</dbReference>
<dbReference type="EMBL" id="CBXV010000004">
    <property type="protein sequence ID" value="CDM65342.1"/>
    <property type="molecule type" value="Genomic_DNA"/>
</dbReference>
<dbReference type="InterPro" id="IPR036983">
    <property type="entry name" value="AIM24_sf"/>
</dbReference>
<dbReference type="SUPFAM" id="SSF51219">
    <property type="entry name" value="TRAP-like"/>
    <property type="match status" value="1"/>
</dbReference>
<dbReference type="InterPro" id="IPR016031">
    <property type="entry name" value="Trp_RNA-bd_attenuator-like_dom"/>
</dbReference>
<reference evidence="1 2" key="2">
    <citation type="submission" date="2015-01" db="EMBL/GenBank/DDBJ databases">
        <title>Complete genome sequence of Pyrinomonas methylaliphatogenes type strain K22T.</title>
        <authorList>
            <person name="Lee K.C.Y."/>
            <person name="Power J.F."/>
            <person name="Dunfield P.F."/>
            <person name="Morgan X.C."/>
            <person name="Huttenhower C."/>
            <person name="Stott M.B."/>
        </authorList>
    </citation>
    <scope>NUCLEOTIDE SEQUENCE [LARGE SCALE GENOMIC DNA]</scope>
    <source>
        <strain evidence="1 2">K22</strain>
    </source>
</reference>
<accession>A0A0B6WX70</accession>
<evidence type="ECO:0000313" key="2">
    <source>
        <dbReference type="Proteomes" id="UP000031518"/>
    </source>
</evidence>
<name>A0A0B6WX70_9BACT</name>
<dbReference type="AlphaFoldDB" id="A0A0B6WX70"/>
<gene>
    <name evidence="1" type="ORF">PYK22_01340</name>
</gene>
<dbReference type="PANTHER" id="PTHR43657:SF1">
    <property type="entry name" value="ALTERED INHERITANCE OF MITOCHONDRIA PROTEIN 24, MITOCHONDRIAL"/>
    <property type="match status" value="1"/>
</dbReference>